<feature type="transmembrane region" description="Helical" evidence="1">
    <location>
        <begin position="144"/>
        <end position="164"/>
    </location>
</feature>
<evidence type="ECO:0000313" key="3">
    <source>
        <dbReference type="Proteomes" id="UP000799441"/>
    </source>
</evidence>
<keyword evidence="1" id="KW-0472">Membrane</keyword>
<dbReference type="Proteomes" id="UP000799441">
    <property type="component" value="Unassembled WGS sequence"/>
</dbReference>
<keyword evidence="3" id="KW-1185">Reference proteome</keyword>
<dbReference type="PANTHER" id="PTHR32251">
    <property type="entry name" value="3-OXO-5-ALPHA-STEROID 4-DEHYDROGENASE"/>
    <property type="match status" value="1"/>
</dbReference>
<dbReference type="EMBL" id="MU003793">
    <property type="protein sequence ID" value="KAF2721084.1"/>
    <property type="molecule type" value="Genomic_DNA"/>
</dbReference>
<feature type="transmembrane region" description="Helical" evidence="1">
    <location>
        <begin position="206"/>
        <end position="225"/>
    </location>
</feature>
<sequence length="263" mass="29133">MTSPLKAKSDNIDRGNKQTNYAGTATFFGLRLLDPIIQHGILAQGAGDSLVATLGGRPLPRGPSLVTNTFFDRLGLSPYRSILFAMSVGGVFKQNLHLTTIMQESMSVKFGAMVGFFNITFDSINSLIFIAAQTSASTNGEHFPQTPLIAGSALYLIGMILELGSEYQRHVWKKDPANKGQVYDKGLFGLSRHINYFGYTLWRTGYALAAGGWVYGAAVAALFSFQFTQSSIPQLAEYLQNRYGEKYKKYERDVPYSYIPFVW</sequence>
<dbReference type="AlphaFoldDB" id="A0A9P4QA92"/>
<proteinExistence type="predicted"/>
<reference evidence="2" key="1">
    <citation type="journal article" date="2020" name="Stud. Mycol.">
        <title>101 Dothideomycetes genomes: a test case for predicting lifestyles and emergence of pathogens.</title>
        <authorList>
            <person name="Haridas S."/>
            <person name="Albert R."/>
            <person name="Binder M."/>
            <person name="Bloem J."/>
            <person name="Labutti K."/>
            <person name="Salamov A."/>
            <person name="Andreopoulos B."/>
            <person name="Baker S."/>
            <person name="Barry K."/>
            <person name="Bills G."/>
            <person name="Bluhm B."/>
            <person name="Cannon C."/>
            <person name="Castanera R."/>
            <person name="Culley D."/>
            <person name="Daum C."/>
            <person name="Ezra D."/>
            <person name="Gonzalez J."/>
            <person name="Henrissat B."/>
            <person name="Kuo A."/>
            <person name="Liang C."/>
            <person name="Lipzen A."/>
            <person name="Lutzoni F."/>
            <person name="Magnuson J."/>
            <person name="Mondo S."/>
            <person name="Nolan M."/>
            <person name="Ohm R."/>
            <person name="Pangilinan J."/>
            <person name="Park H.-J."/>
            <person name="Ramirez L."/>
            <person name="Alfaro M."/>
            <person name="Sun H."/>
            <person name="Tritt A."/>
            <person name="Yoshinaga Y."/>
            <person name="Zwiers L.-H."/>
            <person name="Turgeon B."/>
            <person name="Goodwin S."/>
            <person name="Spatafora J."/>
            <person name="Crous P."/>
            <person name="Grigoriev I."/>
        </authorList>
    </citation>
    <scope>NUCLEOTIDE SEQUENCE</scope>
    <source>
        <strain evidence="2">CBS 116435</strain>
    </source>
</reference>
<evidence type="ECO:0008006" key="4">
    <source>
        <dbReference type="Google" id="ProtNLM"/>
    </source>
</evidence>
<comment type="caution">
    <text evidence="2">The sequence shown here is derived from an EMBL/GenBank/DDBJ whole genome shotgun (WGS) entry which is preliminary data.</text>
</comment>
<keyword evidence="1" id="KW-0812">Transmembrane</keyword>
<feature type="transmembrane region" description="Helical" evidence="1">
    <location>
        <begin position="110"/>
        <end position="132"/>
    </location>
</feature>
<dbReference type="InterPro" id="IPR010721">
    <property type="entry name" value="UstE-like"/>
</dbReference>
<gene>
    <name evidence="2" type="ORF">K431DRAFT_338941</name>
</gene>
<evidence type="ECO:0000313" key="2">
    <source>
        <dbReference type="EMBL" id="KAF2721084.1"/>
    </source>
</evidence>
<accession>A0A9P4QA92</accession>
<dbReference type="Pfam" id="PF06966">
    <property type="entry name" value="DUF1295"/>
    <property type="match status" value="1"/>
</dbReference>
<evidence type="ECO:0000256" key="1">
    <source>
        <dbReference type="SAM" id="Phobius"/>
    </source>
</evidence>
<protein>
    <recommendedName>
        <fullName evidence="4">Steroid 5-alpha reductase C-terminal domain-containing protein</fullName>
    </recommendedName>
</protein>
<dbReference type="PANTHER" id="PTHR32251:SF15">
    <property type="entry name" value="3-OXO-5-ALPHA-STEROID 4-DEHYDROGENASE (DUF1295)"/>
    <property type="match status" value="1"/>
</dbReference>
<organism evidence="2 3">
    <name type="scientific">Polychaeton citri CBS 116435</name>
    <dbReference type="NCBI Taxonomy" id="1314669"/>
    <lineage>
        <taxon>Eukaryota</taxon>
        <taxon>Fungi</taxon>
        <taxon>Dikarya</taxon>
        <taxon>Ascomycota</taxon>
        <taxon>Pezizomycotina</taxon>
        <taxon>Dothideomycetes</taxon>
        <taxon>Dothideomycetidae</taxon>
        <taxon>Capnodiales</taxon>
        <taxon>Capnodiaceae</taxon>
        <taxon>Polychaeton</taxon>
    </lineage>
</organism>
<dbReference type="OrthoDB" id="67965at2759"/>
<dbReference type="Gene3D" id="1.20.120.1630">
    <property type="match status" value="1"/>
</dbReference>
<dbReference type="GO" id="GO:0016020">
    <property type="term" value="C:membrane"/>
    <property type="evidence" value="ECO:0007669"/>
    <property type="project" value="TreeGrafter"/>
</dbReference>
<dbReference type="PROSITE" id="PS50244">
    <property type="entry name" value="S5A_REDUCTASE"/>
    <property type="match status" value="1"/>
</dbReference>
<name>A0A9P4QA92_9PEZI</name>
<keyword evidence="1" id="KW-1133">Transmembrane helix</keyword>